<dbReference type="Pfam" id="PF01297">
    <property type="entry name" value="ZnuA"/>
    <property type="match status" value="1"/>
</dbReference>
<dbReference type="PANTHER" id="PTHR42953:SF1">
    <property type="entry name" value="METAL-BINDING PROTEIN HI_0362-RELATED"/>
    <property type="match status" value="1"/>
</dbReference>
<organism evidence="8 9">
    <name type="scientific">Corynebacterium guangdongense</name>
    <dbReference type="NCBI Taxonomy" id="1783348"/>
    <lineage>
        <taxon>Bacteria</taxon>
        <taxon>Bacillati</taxon>
        <taxon>Actinomycetota</taxon>
        <taxon>Actinomycetes</taxon>
        <taxon>Mycobacteriales</taxon>
        <taxon>Corynebacteriaceae</taxon>
        <taxon>Corynebacterium</taxon>
    </lineage>
</organism>
<comment type="similarity">
    <text evidence="5">Belongs to the bacterial solute-binding protein 9 family.</text>
</comment>
<evidence type="ECO:0000256" key="7">
    <source>
        <dbReference type="SAM" id="SignalP"/>
    </source>
</evidence>
<dbReference type="Proteomes" id="UP001180840">
    <property type="component" value="Unassembled WGS sequence"/>
</dbReference>
<sequence>MTPTPRTATLAAVTAAALLLASCSPATGAAGDAEGTAGAATIVASTAIWADVAQAVAPDADVSAIVGDANVDPHSFEPSAADLARAASADVVVANGGGYDSWLYQVVDQDKIVHALPLVDGHGHDAEDEHADEPPAEDEHADHGHSVEGGLDTVDGNEHIWYDTDAVTLVAEDIAGTVGGDASAVVADMAELKTRIEALPPLRVAQTETIADYIIDDSPMTDVTPAGYRQTQLNEGEPTAADLAAFLDLVEAGEVDLLIYNPQTTTDLTGRIRTAAEDAGVTVIELGETPPAGTDFLTYFRQVVEEISAAAQ</sequence>
<dbReference type="EMBL" id="JAVDXZ010000001">
    <property type="protein sequence ID" value="MDR7330258.1"/>
    <property type="molecule type" value="Genomic_DNA"/>
</dbReference>
<comment type="subcellular location">
    <subcellularLocation>
        <location evidence="1">Cell envelope</location>
    </subcellularLocation>
</comment>
<dbReference type="PANTHER" id="PTHR42953">
    <property type="entry name" value="HIGH-AFFINITY ZINC UPTAKE SYSTEM PROTEIN ZNUA-RELATED"/>
    <property type="match status" value="1"/>
</dbReference>
<feature type="chain" id="PRO_5045095867" evidence="7">
    <location>
        <begin position="30"/>
        <end position="312"/>
    </location>
</feature>
<dbReference type="InterPro" id="IPR050492">
    <property type="entry name" value="Bact_metal-bind_prot9"/>
</dbReference>
<evidence type="ECO:0000256" key="6">
    <source>
        <dbReference type="SAM" id="MobiDB-lite"/>
    </source>
</evidence>
<proteinExistence type="inferred from homology"/>
<comment type="caution">
    <text evidence="8">The sequence shown here is derived from an EMBL/GenBank/DDBJ whole genome shotgun (WGS) entry which is preliminary data.</text>
</comment>
<feature type="region of interest" description="Disordered" evidence="6">
    <location>
        <begin position="121"/>
        <end position="155"/>
    </location>
</feature>
<dbReference type="RefSeq" id="WP_290195773.1">
    <property type="nucleotide sequence ID" value="NZ_CP047654.1"/>
</dbReference>
<evidence type="ECO:0000256" key="4">
    <source>
        <dbReference type="ARBA" id="ARBA00022729"/>
    </source>
</evidence>
<name>A0ABU2A2D1_9CORY</name>
<evidence type="ECO:0000313" key="8">
    <source>
        <dbReference type="EMBL" id="MDR7330258.1"/>
    </source>
</evidence>
<gene>
    <name evidence="8" type="ORF">J2S39_001934</name>
</gene>
<evidence type="ECO:0000256" key="1">
    <source>
        <dbReference type="ARBA" id="ARBA00004196"/>
    </source>
</evidence>
<reference evidence="8" key="1">
    <citation type="submission" date="2023-07" db="EMBL/GenBank/DDBJ databases">
        <title>Sequencing the genomes of 1000 actinobacteria strains.</title>
        <authorList>
            <person name="Klenk H.-P."/>
        </authorList>
    </citation>
    <scope>NUCLEOTIDE SEQUENCE</scope>
    <source>
        <strain evidence="8">DSM 107476</strain>
    </source>
</reference>
<keyword evidence="9" id="KW-1185">Reference proteome</keyword>
<dbReference type="PROSITE" id="PS51257">
    <property type="entry name" value="PROKAR_LIPOPROTEIN"/>
    <property type="match status" value="1"/>
</dbReference>
<dbReference type="InterPro" id="IPR006127">
    <property type="entry name" value="ZnuA-like"/>
</dbReference>
<dbReference type="SUPFAM" id="SSF53807">
    <property type="entry name" value="Helical backbone' metal receptor"/>
    <property type="match status" value="1"/>
</dbReference>
<evidence type="ECO:0000256" key="3">
    <source>
        <dbReference type="ARBA" id="ARBA00022723"/>
    </source>
</evidence>
<dbReference type="PRINTS" id="PR00690">
    <property type="entry name" value="ADHESNFAMILY"/>
</dbReference>
<evidence type="ECO:0000256" key="5">
    <source>
        <dbReference type="RuleBase" id="RU003512"/>
    </source>
</evidence>
<feature type="compositionally biased region" description="Basic and acidic residues" evidence="6">
    <location>
        <begin position="137"/>
        <end position="146"/>
    </location>
</feature>
<feature type="signal peptide" evidence="7">
    <location>
        <begin position="1"/>
        <end position="29"/>
    </location>
</feature>
<keyword evidence="4 7" id="KW-0732">Signal</keyword>
<keyword evidence="3" id="KW-0479">Metal-binding</keyword>
<dbReference type="InterPro" id="IPR006128">
    <property type="entry name" value="Lipoprotein_PsaA-like"/>
</dbReference>
<evidence type="ECO:0000313" key="9">
    <source>
        <dbReference type="Proteomes" id="UP001180840"/>
    </source>
</evidence>
<evidence type="ECO:0000256" key="2">
    <source>
        <dbReference type="ARBA" id="ARBA00022448"/>
    </source>
</evidence>
<accession>A0ABU2A2D1</accession>
<dbReference type="Gene3D" id="3.40.50.1980">
    <property type="entry name" value="Nitrogenase molybdenum iron protein domain"/>
    <property type="match status" value="2"/>
</dbReference>
<keyword evidence="2 5" id="KW-0813">Transport</keyword>
<protein>
    <submittedName>
        <fullName evidence="8">Zinc/manganese transport system substrate-binding protein</fullName>
    </submittedName>
</protein>